<evidence type="ECO:0000313" key="2">
    <source>
        <dbReference type="Proteomes" id="UP000297549"/>
    </source>
</evidence>
<comment type="caution">
    <text evidence="1">The sequence shown here is derived from an EMBL/GenBank/DDBJ whole genome shotgun (WGS) entry which is preliminary data.</text>
</comment>
<name>A0A4Z0PRQ0_9BACT</name>
<accession>A0A4Z0PRQ0</accession>
<dbReference type="OrthoDB" id="9833787at2"/>
<evidence type="ECO:0000313" key="1">
    <source>
        <dbReference type="EMBL" id="TGE20407.1"/>
    </source>
</evidence>
<sequence length="184" mass="21864">MRWKLTSVRQKTTIRRLYEKPVYWPVADQNGLTALFPGDSSMAYKYATGSDTSRVFKYRLFILHSADTTIYAPAQRSGFRETWRRLHCPAAFSLADLRQMEAAYRRRMLPRWPTFRTIHRTRRRDRQQSYCAFTLPLFSADYNRVVVWQYSGWVTGESRSLLLYRRKPGGGWDECVLWSWGIDE</sequence>
<protein>
    <submittedName>
        <fullName evidence="1">Uncharacterized protein</fullName>
    </submittedName>
</protein>
<keyword evidence="2" id="KW-1185">Reference proteome</keyword>
<dbReference type="AlphaFoldDB" id="A0A4Z0PRQ0"/>
<proteinExistence type="predicted"/>
<gene>
    <name evidence="1" type="ORF">E5K00_20640</name>
</gene>
<dbReference type="RefSeq" id="WP_135465209.1">
    <property type="nucleotide sequence ID" value="NZ_SRLC01000003.1"/>
</dbReference>
<dbReference type="Proteomes" id="UP000297549">
    <property type="component" value="Unassembled WGS sequence"/>
</dbReference>
<dbReference type="EMBL" id="SRLC01000003">
    <property type="protein sequence ID" value="TGE20407.1"/>
    <property type="molecule type" value="Genomic_DNA"/>
</dbReference>
<organism evidence="1 2">
    <name type="scientific">Hymenobacter aquaticus</name>
    <dbReference type="NCBI Taxonomy" id="1867101"/>
    <lineage>
        <taxon>Bacteria</taxon>
        <taxon>Pseudomonadati</taxon>
        <taxon>Bacteroidota</taxon>
        <taxon>Cytophagia</taxon>
        <taxon>Cytophagales</taxon>
        <taxon>Hymenobacteraceae</taxon>
        <taxon>Hymenobacter</taxon>
    </lineage>
</organism>
<reference evidence="1 2" key="1">
    <citation type="submission" date="2019-04" db="EMBL/GenBank/DDBJ databases">
        <authorList>
            <person name="Feng G."/>
            <person name="Zhang J."/>
            <person name="Zhu H."/>
        </authorList>
    </citation>
    <scope>NUCLEOTIDE SEQUENCE [LARGE SCALE GENOMIC DNA]</scope>
    <source>
        <strain evidence="1 2">JCM 31653</strain>
    </source>
</reference>